<keyword evidence="2" id="KW-0805">Transcription regulation</keyword>
<dbReference type="GO" id="GO:0003677">
    <property type="term" value="F:DNA binding"/>
    <property type="evidence" value="ECO:0007669"/>
    <property type="project" value="UniProtKB-KW"/>
</dbReference>
<feature type="region of interest" description="Disordered" evidence="6">
    <location>
        <begin position="505"/>
        <end position="526"/>
    </location>
</feature>
<keyword evidence="4" id="KW-0804">Transcription</keyword>
<dbReference type="OrthoDB" id="39175at2759"/>
<feature type="compositionally biased region" description="Basic and acidic residues" evidence="6">
    <location>
        <begin position="61"/>
        <end position="70"/>
    </location>
</feature>
<dbReference type="InterPro" id="IPR052073">
    <property type="entry name" value="Amide_Lactam_Regulators"/>
</dbReference>
<dbReference type="CDD" id="cd12148">
    <property type="entry name" value="fungal_TF_MHR"/>
    <property type="match status" value="1"/>
</dbReference>
<dbReference type="GO" id="GO:0008270">
    <property type="term" value="F:zinc ion binding"/>
    <property type="evidence" value="ECO:0007669"/>
    <property type="project" value="InterPro"/>
</dbReference>
<keyword evidence="3" id="KW-0238">DNA-binding</keyword>
<evidence type="ECO:0000256" key="2">
    <source>
        <dbReference type="ARBA" id="ARBA00023015"/>
    </source>
</evidence>
<reference evidence="9" key="2">
    <citation type="journal article" date="2018" name="Nat. Commun.">
        <title>Extreme sensitivity to ultraviolet light in the fungal pathogen causing white-nose syndrome of bats.</title>
        <authorList>
            <person name="Palmer J.M."/>
            <person name="Drees K.P."/>
            <person name="Foster J.T."/>
            <person name="Lindner D.L."/>
        </authorList>
    </citation>
    <scope>NUCLEOTIDE SEQUENCE [LARGE SCALE GENOMIC DNA]</scope>
    <source>
        <strain evidence="9">UAMH 10579</strain>
    </source>
</reference>
<feature type="region of interest" description="Disordered" evidence="6">
    <location>
        <begin position="1"/>
        <end position="82"/>
    </location>
</feature>
<evidence type="ECO:0000256" key="1">
    <source>
        <dbReference type="ARBA" id="ARBA00022833"/>
    </source>
</evidence>
<protein>
    <recommendedName>
        <fullName evidence="7">Xylanolytic transcriptional activator regulatory domain-containing protein</fullName>
    </recommendedName>
</protein>
<dbReference type="PANTHER" id="PTHR47171">
    <property type="entry name" value="FARA-RELATED"/>
    <property type="match status" value="1"/>
</dbReference>
<dbReference type="AlphaFoldDB" id="A0A1B8G8N8"/>
<reference evidence="8 9" key="1">
    <citation type="submission" date="2016-03" db="EMBL/GenBank/DDBJ databases">
        <title>Comparative genomics of Pseudogymnoascus destructans, the fungus causing white-nose syndrome of bats.</title>
        <authorList>
            <person name="Palmer J.M."/>
            <person name="Drees K.P."/>
            <person name="Foster J.T."/>
            <person name="Lindner D.L."/>
        </authorList>
    </citation>
    <scope>NUCLEOTIDE SEQUENCE [LARGE SCALE GENOMIC DNA]</scope>
    <source>
        <strain evidence="8 9">UAMH 10579</strain>
    </source>
</reference>
<dbReference type="EMBL" id="KV460271">
    <property type="protein sequence ID" value="OBT92196.1"/>
    <property type="molecule type" value="Genomic_DNA"/>
</dbReference>
<dbReference type="InterPro" id="IPR007219">
    <property type="entry name" value="XnlR_reg_dom"/>
</dbReference>
<evidence type="ECO:0000256" key="4">
    <source>
        <dbReference type="ARBA" id="ARBA00023163"/>
    </source>
</evidence>
<dbReference type="Pfam" id="PF04082">
    <property type="entry name" value="Fungal_trans"/>
    <property type="match status" value="1"/>
</dbReference>
<dbReference type="GO" id="GO:0006351">
    <property type="term" value="P:DNA-templated transcription"/>
    <property type="evidence" value="ECO:0007669"/>
    <property type="project" value="InterPro"/>
</dbReference>
<dbReference type="Proteomes" id="UP000091956">
    <property type="component" value="Unassembled WGS sequence"/>
</dbReference>
<feature type="domain" description="Xylanolytic transcriptional activator regulatory" evidence="7">
    <location>
        <begin position="231"/>
        <end position="301"/>
    </location>
</feature>
<accession>A0A1B8G8N8</accession>
<evidence type="ECO:0000256" key="3">
    <source>
        <dbReference type="ARBA" id="ARBA00023125"/>
    </source>
</evidence>
<sequence>MSREKSQMRLAREKRREHTRRQPYRRSPDPATSVFPLDRRPDVAATPPLTNDALESPSTVEHIDESEHRLSQTPRLTAPTDGGYIGDCSVMSNHGPLTSDSTATLGSFSTSLEIQTVIATGADQLPSQSVLDASSAAYFKYLYHRIPIMDRQDITTPCPSTLLLQSLCFVGSFLRHPKSMKDLQKLEEHYAKAKILFFLNHEKEPLTTLKTLCFFTLWNVKPPSVVTIDCSWNWLGLAMRLATQMGLHRESTHFQRSTPSCARRIAWYLYAQDKMQAACFGRPQMLRTQEFNLRPLSLADFSGCENDQAHSFILWTELAKIYARMLSAKDAEFSSASEELLCVLEDLRTWAFSTSAVFRICDDQGNKVYHREFYEYLACYLTCIITYFHNFGKYFQLSVASSISLVASSCIIALYQEMDYHDDINYLTAINNWSMMAASLPQLDNIPRENRGIDAPGNSSDHRPSSLEELDTLVDILRQRGFKFPGSKAIVSKIEHLKLEVLSQNNDPSSASSSSAHRNMSEPNPEPHLTVLRVHELFPFPKTLSPRLELLDAIEAEDLVDGFFNNYVDWPIANIFGFDDIDLLDYA</sequence>
<evidence type="ECO:0000256" key="5">
    <source>
        <dbReference type="ARBA" id="ARBA00023242"/>
    </source>
</evidence>
<dbReference type="RefSeq" id="XP_018125929.1">
    <property type="nucleotide sequence ID" value="XM_018279420.1"/>
</dbReference>
<dbReference type="SMART" id="SM00906">
    <property type="entry name" value="Fungal_trans"/>
    <property type="match status" value="1"/>
</dbReference>
<gene>
    <name evidence="8" type="ORF">VE01_10013</name>
</gene>
<evidence type="ECO:0000259" key="7">
    <source>
        <dbReference type="SMART" id="SM00906"/>
    </source>
</evidence>
<dbReference type="PANTHER" id="PTHR47171:SF5">
    <property type="entry name" value="ZN(II)2CYS6 TRANSCRIPTION FACTOR (EUROFUNG)"/>
    <property type="match status" value="1"/>
</dbReference>
<keyword evidence="5" id="KW-0539">Nucleus</keyword>
<evidence type="ECO:0000256" key="6">
    <source>
        <dbReference type="SAM" id="MobiDB-lite"/>
    </source>
</evidence>
<proteinExistence type="predicted"/>
<keyword evidence="9" id="KW-1185">Reference proteome</keyword>
<evidence type="ECO:0000313" key="9">
    <source>
        <dbReference type="Proteomes" id="UP000091956"/>
    </source>
</evidence>
<name>A0A1B8G8N8_9PEZI</name>
<evidence type="ECO:0000313" key="8">
    <source>
        <dbReference type="EMBL" id="OBT92196.1"/>
    </source>
</evidence>
<organism evidence="8 9">
    <name type="scientific">Pseudogymnoascus verrucosus</name>
    <dbReference type="NCBI Taxonomy" id="342668"/>
    <lineage>
        <taxon>Eukaryota</taxon>
        <taxon>Fungi</taxon>
        <taxon>Dikarya</taxon>
        <taxon>Ascomycota</taxon>
        <taxon>Pezizomycotina</taxon>
        <taxon>Leotiomycetes</taxon>
        <taxon>Thelebolales</taxon>
        <taxon>Thelebolaceae</taxon>
        <taxon>Pseudogymnoascus</taxon>
    </lineage>
</organism>
<keyword evidence="1" id="KW-0862">Zinc</keyword>
<dbReference type="GeneID" id="28843399"/>
<feature type="compositionally biased region" description="Basic and acidic residues" evidence="6">
    <location>
        <begin position="1"/>
        <end position="16"/>
    </location>
</feature>